<dbReference type="RefSeq" id="WP_179251565.1">
    <property type="nucleotide sequence ID" value="NZ_JACBIV010000001.1"/>
</dbReference>
<dbReference type="Gene3D" id="3.10.450.50">
    <property type="match status" value="1"/>
</dbReference>
<evidence type="ECO:0000313" key="3">
    <source>
        <dbReference type="Proteomes" id="UP000659084"/>
    </source>
</evidence>
<dbReference type="Proteomes" id="UP000659084">
    <property type="component" value="Unassembled WGS sequence"/>
</dbReference>
<protein>
    <submittedName>
        <fullName evidence="2">Nuclear transport factor 2 family protein</fullName>
    </submittedName>
</protein>
<evidence type="ECO:0000259" key="1">
    <source>
        <dbReference type="Pfam" id="PF14534"/>
    </source>
</evidence>
<evidence type="ECO:0000313" key="2">
    <source>
        <dbReference type="EMBL" id="MBC3212742.1"/>
    </source>
</evidence>
<accession>A0AAW3WSZ6</accession>
<sequence>MNDIAQLLPVIQSLEVQLHQSATRNDANLVGKLLHDDFEEIGCSGLRYDRQQTIAALKLESGQPQIFAEEFKLVKIADGAVLLRYKSFQRDADGSIVRRAERSSIWLQSSQDSGGHWQMRFHHLENQADKA</sequence>
<proteinExistence type="predicted"/>
<feature type="domain" description="DUF4440" evidence="1">
    <location>
        <begin position="11"/>
        <end position="119"/>
    </location>
</feature>
<dbReference type="InterPro" id="IPR027843">
    <property type="entry name" value="DUF4440"/>
</dbReference>
<gene>
    <name evidence="2" type="ORF">H8J20_11390</name>
</gene>
<reference evidence="2" key="1">
    <citation type="submission" date="2020-08" db="EMBL/GenBank/DDBJ databases">
        <title>Food and environmental bacterial isolates.</title>
        <authorList>
            <person name="Richter L."/>
            <person name="Du Plessis E.M."/>
            <person name="Duvenage S."/>
            <person name="Allam M."/>
            <person name="Korsten L."/>
        </authorList>
    </citation>
    <scope>NUCLEOTIDE SEQUENCE</scope>
    <source>
        <strain evidence="2">UPMP2127</strain>
    </source>
</reference>
<dbReference type="Pfam" id="PF14534">
    <property type="entry name" value="DUF4440"/>
    <property type="match status" value="1"/>
</dbReference>
<dbReference type="InterPro" id="IPR032710">
    <property type="entry name" value="NTF2-like_dom_sf"/>
</dbReference>
<dbReference type="SUPFAM" id="SSF54427">
    <property type="entry name" value="NTF2-like"/>
    <property type="match status" value="1"/>
</dbReference>
<organism evidence="2 3">
    <name type="scientific">Serratia fonticola</name>
    <dbReference type="NCBI Taxonomy" id="47917"/>
    <lineage>
        <taxon>Bacteria</taxon>
        <taxon>Pseudomonadati</taxon>
        <taxon>Pseudomonadota</taxon>
        <taxon>Gammaproteobacteria</taxon>
        <taxon>Enterobacterales</taxon>
        <taxon>Yersiniaceae</taxon>
        <taxon>Serratia</taxon>
    </lineage>
</organism>
<dbReference type="EMBL" id="JACNYO010000009">
    <property type="protein sequence ID" value="MBC3212742.1"/>
    <property type="molecule type" value="Genomic_DNA"/>
</dbReference>
<name>A0AAW3WSZ6_SERFO</name>
<comment type="caution">
    <text evidence="2">The sequence shown here is derived from an EMBL/GenBank/DDBJ whole genome shotgun (WGS) entry which is preliminary data.</text>
</comment>
<dbReference type="AlphaFoldDB" id="A0AAW3WSZ6"/>